<dbReference type="InterPro" id="IPR016024">
    <property type="entry name" value="ARM-type_fold"/>
</dbReference>
<feature type="domain" description="Exportin-5 C-terminal" evidence="2">
    <location>
        <begin position="257"/>
        <end position="1089"/>
    </location>
</feature>
<gene>
    <name evidence="3" type="ORF">CVLEPA_LOCUS2347</name>
</gene>
<evidence type="ECO:0000259" key="2">
    <source>
        <dbReference type="Pfam" id="PF19273"/>
    </source>
</evidence>
<organism evidence="3 4">
    <name type="scientific">Clavelina lepadiformis</name>
    <name type="common">Light-bulb sea squirt</name>
    <name type="synonym">Ascidia lepadiformis</name>
    <dbReference type="NCBI Taxonomy" id="159417"/>
    <lineage>
        <taxon>Eukaryota</taxon>
        <taxon>Metazoa</taxon>
        <taxon>Chordata</taxon>
        <taxon>Tunicata</taxon>
        <taxon>Ascidiacea</taxon>
        <taxon>Aplousobranchia</taxon>
        <taxon>Clavelinidae</taxon>
        <taxon>Clavelina</taxon>
    </lineage>
</organism>
<evidence type="ECO:0000259" key="1">
    <source>
        <dbReference type="Pfam" id="PF08389"/>
    </source>
</evidence>
<evidence type="ECO:0000313" key="4">
    <source>
        <dbReference type="Proteomes" id="UP001642483"/>
    </source>
</evidence>
<evidence type="ECO:0008006" key="5">
    <source>
        <dbReference type="Google" id="ProtNLM"/>
    </source>
</evidence>
<comment type="caution">
    <text evidence="3">The sequence shown here is derived from an EMBL/GenBank/DDBJ whole genome shotgun (WGS) entry which is preliminary data.</text>
</comment>
<name>A0ABP0F2K0_CLALP</name>
<feature type="domain" description="Exportin-1/Importin-beta-like" evidence="1">
    <location>
        <begin position="55"/>
        <end position="212"/>
    </location>
</feature>
<reference evidence="3 4" key="1">
    <citation type="submission" date="2024-02" db="EMBL/GenBank/DDBJ databases">
        <authorList>
            <person name="Daric V."/>
            <person name="Darras S."/>
        </authorList>
    </citation>
    <scope>NUCLEOTIDE SEQUENCE [LARGE SCALE GENOMIC DNA]</scope>
</reference>
<dbReference type="InterPro" id="IPR045065">
    <property type="entry name" value="XPO1/5"/>
</dbReference>
<dbReference type="Pfam" id="PF08389">
    <property type="entry name" value="Xpo1"/>
    <property type="match status" value="1"/>
</dbReference>
<dbReference type="InterPro" id="IPR045478">
    <property type="entry name" value="Exportin-5_C"/>
</dbReference>
<dbReference type="PANTHER" id="PTHR11223">
    <property type="entry name" value="EXPORTIN 1/5"/>
    <property type="match status" value="1"/>
</dbReference>
<dbReference type="Gene3D" id="1.25.10.10">
    <property type="entry name" value="Leucine-rich Repeat Variant"/>
    <property type="match status" value="1"/>
</dbReference>
<evidence type="ECO:0000313" key="3">
    <source>
        <dbReference type="EMBL" id="CAK8672649.1"/>
    </source>
</evidence>
<dbReference type="Pfam" id="PF19273">
    <property type="entry name" value="Exportin-5"/>
    <property type="match status" value="1"/>
</dbReference>
<dbReference type="Proteomes" id="UP001642483">
    <property type="component" value="Unassembled WGS sequence"/>
</dbReference>
<protein>
    <recommendedName>
        <fullName evidence="5">Exportin-5</fullName>
    </recommendedName>
</protein>
<dbReference type="PANTHER" id="PTHR11223:SF3">
    <property type="entry name" value="EXPORTIN-5"/>
    <property type="match status" value="1"/>
</dbReference>
<proteinExistence type="predicted"/>
<sequence>MDTNNQSLQPNARYYGMQLIKHWIRFHWLEAQNEEHSFIKSQVLNLIASTALTEPPYIKGLLASVLTEIIKQVWPQNWANMHTELISSCTSKENAADIEIVITVFLALAEDIALYQNIPVKSRARDLRQALSLASKDIVKFLVNILKQQVMLVSTAINDAYVHLAKIALQAMTAYVEWINIDLFFIDEEGLLQTLLYLLEQESLQVQACQCLHAIVCRKGHISERRLLLRLMDDKYVERYVLSVKNASLAAGFNQSRFQFLCCIGKVVAALVHHLITVWNSQDESNQDFPKDILQYKNFLELLYFIASHHSRYISATVLTALCNLLRHQQIRKDKTIQLLVPVLLDVITRNLCKDFTSQNDFSQFEDLEFNGKEEKNNFIKSFRFTVIELLRFCTCVSPLVAIKACFQYTQAELKKRYESMALCYIGWEGTLTFMETVSGSVLKAADDCNEKDMLPIAEAESLMYTLLTNQTKDEIMLKIFLNCGYSLCKIVALSTEPKTHFKVLLDKIFEILDATYSEASLPRTSLLRRAACAIIVRVSKNHPDIMLSLMDHFKSVVLERLSKTPCVLSPFERVSMFESLVLLSMEWKSLSAQSELIGNIMSTADYISKSDILLSALQSSRDFANAIGLYSVPSNMSQVNEGDSCSDFRSGIYYYLAVTLAVMNRTKSIENNDNPCCLHVGIAIEHTLMMTQMLSAMWSSDVQPFIHPQNLKALQLKESEKLTLMYHNLDHITEEKSKSEGNPKEHWERLQNFLILCLDNCYQILGLAGKILGPRFYVLLNLEQVIVRKALANMELLPVMRLKSLLRHFLGNFLKHCPLEYLDSIIGPLLTSYCQIIMERLRKAWEAFGAKAAERLQGLDSNQDDADNMEEGEMIDEQLLRLLTREHLDILINLFVNKQPSPNMQGNQETTNEDDVEMTSQNHSVENLNVVLLTSLGAAIINHTVCESVLCSALEAMSWHDTTSCFKSTQLLSPLLKMLLQKKENLFNKEVTRIVLQSILHGLHRHGQHDGCEATLASLALSVIGPLHHKHMDVISSLLHSVVPDVDIRQINTFLENYDKTSEKKRKTNFKRLMSGMILHHVGQQFKEVPKMNEFSPFSRIQNKPVKVEHDQEYLGLADLFQPNNNSK</sequence>
<dbReference type="InterPro" id="IPR011989">
    <property type="entry name" value="ARM-like"/>
</dbReference>
<dbReference type="EMBL" id="CAWYQH010000001">
    <property type="protein sequence ID" value="CAK8672649.1"/>
    <property type="molecule type" value="Genomic_DNA"/>
</dbReference>
<dbReference type="SUPFAM" id="SSF48371">
    <property type="entry name" value="ARM repeat"/>
    <property type="match status" value="1"/>
</dbReference>
<accession>A0ABP0F2K0</accession>
<dbReference type="InterPro" id="IPR013598">
    <property type="entry name" value="Exportin-1/Importin-b-like"/>
</dbReference>
<keyword evidence="4" id="KW-1185">Reference proteome</keyword>